<dbReference type="GO" id="GO:0015074">
    <property type="term" value="P:DNA integration"/>
    <property type="evidence" value="ECO:0007669"/>
    <property type="project" value="InterPro"/>
</dbReference>
<evidence type="ECO:0000256" key="3">
    <source>
        <dbReference type="ARBA" id="ARBA00022884"/>
    </source>
</evidence>
<dbReference type="InterPro" id="IPR041588">
    <property type="entry name" value="Integrase_H2C2"/>
</dbReference>
<dbReference type="Pfam" id="PF00665">
    <property type="entry name" value="rve"/>
    <property type="match status" value="1"/>
</dbReference>
<dbReference type="Gene3D" id="1.10.340.70">
    <property type="match status" value="1"/>
</dbReference>
<dbReference type="GO" id="GO:0006397">
    <property type="term" value="P:mRNA processing"/>
    <property type="evidence" value="ECO:0007669"/>
    <property type="project" value="InterPro"/>
</dbReference>
<evidence type="ECO:0000313" key="8">
    <source>
        <dbReference type="EMBL" id="CAC5404010.1"/>
    </source>
</evidence>
<dbReference type="PROSITE" id="PS50994">
    <property type="entry name" value="INTEGRASE"/>
    <property type="match status" value="1"/>
</dbReference>
<dbReference type="InterPro" id="IPR029123">
    <property type="entry name" value="RBM39_linker"/>
</dbReference>
<accession>A0A6J8DA89</accession>
<dbReference type="SUPFAM" id="SSF53098">
    <property type="entry name" value="Ribonuclease H-like"/>
    <property type="match status" value="1"/>
</dbReference>
<dbReference type="InterPro" id="IPR036397">
    <property type="entry name" value="RNaseH_sf"/>
</dbReference>
<dbReference type="FunFam" id="3.30.70.330:FF:000080">
    <property type="entry name" value="RNA-binding protein 39 isoform X1"/>
    <property type="match status" value="1"/>
</dbReference>
<feature type="domain" description="Integrase catalytic" evidence="7">
    <location>
        <begin position="139"/>
        <end position="298"/>
    </location>
</feature>
<evidence type="ECO:0000256" key="2">
    <source>
        <dbReference type="ARBA" id="ARBA00022737"/>
    </source>
</evidence>
<dbReference type="Pfam" id="PF00076">
    <property type="entry name" value="RRM_1"/>
    <property type="match status" value="2"/>
</dbReference>
<dbReference type="Pfam" id="PF17921">
    <property type="entry name" value="Integrase_H2C2"/>
    <property type="match status" value="1"/>
</dbReference>
<dbReference type="OrthoDB" id="8123449at2759"/>
<evidence type="ECO:0000256" key="5">
    <source>
        <dbReference type="SAM" id="MobiDB-lite"/>
    </source>
</evidence>
<feature type="compositionally biased region" description="Basic and acidic residues" evidence="5">
    <location>
        <begin position="582"/>
        <end position="591"/>
    </location>
</feature>
<dbReference type="CDD" id="cd12284">
    <property type="entry name" value="RRM2_RBM23_RBM39"/>
    <property type="match status" value="1"/>
</dbReference>
<feature type="domain" description="RRM" evidence="6">
    <location>
        <begin position="615"/>
        <end position="692"/>
    </location>
</feature>
<dbReference type="FunFam" id="1.10.340.70:FF:000003">
    <property type="entry name" value="Protein CBG25708"/>
    <property type="match status" value="1"/>
</dbReference>
<dbReference type="SMART" id="SM00360">
    <property type="entry name" value="RRM"/>
    <property type="match status" value="3"/>
</dbReference>
<feature type="compositionally biased region" description="Basic and acidic residues" evidence="5">
    <location>
        <begin position="556"/>
        <end position="568"/>
    </location>
</feature>
<dbReference type="PROSITE" id="PS50102">
    <property type="entry name" value="RRM"/>
    <property type="match status" value="2"/>
</dbReference>
<dbReference type="AlphaFoldDB" id="A0A6J8DA89"/>
<feature type="compositionally biased region" description="Basic residues" evidence="5">
    <location>
        <begin position="569"/>
        <end position="581"/>
    </location>
</feature>
<feature type="compositionally biased region" description="Basic and acidic residues" evidence="5">
    <location>
        <begin position="484"/>
        <end position="545"/>
    </location>
</feature>
<reference evidence="8 9" key="1">
    <citation type="submission" date="2020-06" db="EMBL/GenBank/DDBJ databases">
        <authorList>
            <person name="Li R."/>
            <person name="Bekaert M."/>
        </authorList>
    </citation>
    <scope>NUCLEOTIDE SEQUENCE [LARGE SCALE GENOMIC DNA]</scope>
    <source>
        <strain evidence="9">wild</strain>
    </source>
</reference>
<organism evidence="8 9">
    <name type="scientific">Mytilus coruscus</name>
    <name type="common">Sea mussel</name>
    <dbReference type="NCBI Taxonomy" id="42192"/>
    <lineage>
        <taxon>Eukaryota</taxon>
        <taxon>Metazoa</taxon>
        <taxon>Spiralia</taxon>
        <taxon>Lophotrochozoa</taxon>
        <taxon>Mollusca</taxon>
        <taxon>Bivalvia</taxon>
        <taxon>Autobranchia</taxon>
        <taxon>Pteriomorphia</taxon>
        <taxon>Mytilida</taxon>
        <taxon>Mytiloidea</taxon>
        <taxon>Mytilidae</taxon>
        <taxon>Mytilinae</taxon>
        <taxon>Mytilus</taxon>
    </lineage>
</organism>
<dbReference type="Proteomes" id="UP000507470">
    <property type="component" value="Unassembled WGS sequence"/>
</dbReference>
<evidence type="ECO:0000256" key="4">
    <source>
        <dbReference type="PROSITE-ProRule" id="PRU00176"/>
    </source>
</evidence>
<name>A0A6J8DA89_MYTCO</name>
<keyword evidence="2" id="KW-0677">Repeat</keyword>
<protein>
    <submittedName>
        <fullName evidence="8">RBM39</fullName>
    </submittedName>
</protein>
<keyword evidence="9" id="KW-1185">Reference proteome</keyword>
<feature type="domain" description="RRM" evidence="6">
    <location>
        <begin position="712"/>
        <end position="790"/>
    </location>
</feature>
<dbReference type="CDD" id="cd12285">
    <property type="entry name" value="RRM3_RBM39_like"/>
    <property type="match status" value="1"/>
</dbReference>
<keyword evidence="1" id="KW-0597">Phosphoprotein</keyword>
<dbReference type="GO" id="GO:0005634">
    <property type="term" value="C:nucleus"/>
    <property type="evidence" value="ECO:0007669"/>
    <property type="project" value="InterPro"/>
</dbReference>
<feature type="compositionally biased region" description="Basic residues" evidence="5">
    <location>
        <begin position="546"/>
        <end position="555"/>
    </location>
</feature>
<proteinExistence type="predicted"/>
<dbReference type="Gene3D" id="3.30.420.10">
    <property type="entry name" value="Ribonuclease H-like superfamily/Ribonuclease H"/>
    <property type="match status" value="1"/>
</dbReference>
<dbReference type="EMBL" id="CACVKT020006897">
    <property type="protein sequence ID" value="CAC5404010.1"/>
    <property type="molecule type" value="Genomic_DNA"/>
</dbReference>
<dbReference type="InterPro" id="IPR001584">
    <property type="entry name" value="Integrase_cat-core"/>
</dbReference>
<dbReference type="InterPro" id="IPR012337">
    <property type="entry name" value="RNaseH-like_sf"/>
</dbReference>
<dbReference type="Gene3D" id="3.30.70.330">
    <property type="match status" value="3"/>
</dbReference>
<dbReference type="InterPro" id="IPR012677">
    <property type="entry name" value="Nucleotide-bd_a/b_plait_sf"/>
</dbReference>
<evidence type="ECO:0000256" key="1">
    <source>
        <dbReference type="ARBA" id="ARBA00022553"/>
    </source>
</evidence>
<keyword evidence="3 4" id="KW-0694">RNA-binding</keyword>
<evidence type="ECO:0000313" key="9">
    <source>
        <dbReference type="Proteomes" id="UP000507470"/>
    </source>
</evidence>
<dbReference type="InterPro" id="IPR035979">
    <property type="entry name" value="RBD_domain_sf"/>
</dbReference>
<evidence type="ECO:0000259" key="6">
    <source>
        <dbReference type="PROSITE" id="PS50102"/>
    </source>
</evidence>
<feature type="region of interest" description="Disordered" evidence="5">
    <location>
        <begin position="484"/>
        <end position="607"/>
    </location>
</feature>
<evidence type="ECO:0000259" key="7">
    <source>
        <dbReference type="PROSITE" id="PS50994"/>
    </source>
</evidence>
<dbReference type="FunFam" id="3.30.420.10:FF:000063">
    <property type="entry name" value="Retrovirus-related Pol polyprotein from transposon 297-like Protein"/>
    <property type="match status" value="1"/>
</dbReference>
<sequence>MIMLMDHMDSTPVTAQQIKAWTRKDPILGQITNYVLKGWPNYRDNDDMKPYFSRKTELSVFDSCLLWGNRVVIPNPGREIILQELHEGHQGISRMKVLARGYVWWPNMDAEIEQTVRACHKCQVNRHAPPEAPMHPWEWPSKPWSRIHIDYAGPLYGKMFLVCVDAHSKYLDVHVVNSATSANTIEKLRTMFAIHGLPESIVSDNGTPFASQEFQDFVQRNGIKHIRSSPYQPSTNGLAERAVQTFKEGMKKVTEGSIETRMAKFLFTYRLTPHATTAIAPAEMLMGRRPRSLLDLTYPNINSRVQQKQQRQKQSHDKTAQVRNFNVGDSVYILSHNREAKWITGTLIKRTGPVSFVIELNDGRTVKRHQNQIRHKYDQYSDNKLPEISEIPDIPIPSVSNNQTDVEAVCDSNADSSDTNDNSKSVMKPIIIQKKDLLYFIVKMADDFDVEAMLEAPYRNKEIPIVANVSTEICLQSPGPYEYRVWDDGRGDASSYDRGDRRKRRGDEDRYRDRRDRDRGDRDSDRDRRRDRDRKRNDRSRDSRRSRSRERRRSRERGSGRRSRSFDRFKKRSPPRRKSRSRSRERGRDRSSSTSPFKFTRLAGPDLTPEERDARTVFCMQLAARIRPRDLEEFFSSVGKVRDVRLIMDNKTRRSKGIAYVEFYDTESVPLAIGLTNQKLLGVPIIVQPSQAEKNRLANATNILTKGLKGPMRLYVGSLHFNITEEMLRGIFEPFGKIDDIKLIRDHETTRSQGYGFITFTDAEEAKKALEQLNGFELAGRPMKVGHVTERQVELQQNSMLDSDEMDRAGIDLGATGRLQLMAKLAEGTGFQIPEYAASALNMGPGPAPPNVSAIMGKIHSHNNRTGFQIPEYAASALNMGPGPAPPNVSAIMGNNPQPQQQSAPPIATQCFMLSNMFDPTSETKPSWDQEIRDDVIDECNKHGGVLHLFVDKASPQGNVYVKCPTIAAAVASVNALHGRYFAGKMITAAYVPLPNYHSLFPDAVRANQLMLPSTQALQAGYSGIFNNMQQQQMIR</sequence>
<dbReference type="InterPro" id="IPR000504">
    <property type="entry name" value="RRM_dom"/>
</dbReference>
<dbReference type="PANTHER" id="PTHR48036">
    <property type="entry name" value="SPLICING FACTOR (PAD-1), PUTATIVE (AFU_ORTHOLOGUE AFUA_1G15810)-RELATED"/>
    <property type="match status" value="1"/>
</dbReference>
<dbReference type="GO" id="GO:0003723">
    <property type="term" value="F:RNA binding"/>
    <property type="evidence" value="ECO:0007669"/>
    <property type="project" value="UniProtKB-UniRule"/>
</dbReference>
<dbReference type="SUPFAM" id="SSF54928">
    <property type="entry name" value="RNA-binding domain, RBD"/>
    <property type="match status" value="2"/>
</dbReference>
<dbReference type="Pfam" id="PF15519">
    <property type="entry name" value="RBM39linker"/>
    <property type="match status" value="1"/>
</dbReference>
<dbReference type="NCBIfam" id="TIGR01622">
    <property type="entry name" value="SF-CC1"/>
    <property type="match status" value="1"/>
</dbReference>
<gene>
    <name evidence="8" type="ORF">MCOR_37846</name>
</gene>
<dbReference type="InterPro" id="IPR006509">
    <property type="entry name" value="RBM39_SF"/>
</dbReference>
<dbReference type="FunFam" id="3.30.70.330:FF:000090">
    <property type="entry name" value="RNA-binding protein 39 isoform X1"/>
    <property type="match status" value="1"/>
</dbReference>
<dbReference type="FunFam" id="3.30.70.330:FF:000135">
    <property type="entry name" value="RNA-binding protein 39 isoform X2"/>
    <property type="match status" value="1"/>
</dbReference>